<dbReference type="Proteomes" id="UP000663887">
    <property type="component" value="Unassembled WGS sequence"/>
</dbReference>
<sequence length="319" mass="37621">MLCLIIFILIIGRLFYELVYEYLMIKSPIPSVAFWQDNRTYQTGRTRPSPIITIDDVNLTNFTLAIAACCRNVEKHLVGFQKNIRAIGALFRSYRLYLEESDSNDGTVKFIKAWVKNDSDHVQFYTAGQQRWRHYFRTTRLAHCRNTLFKRARSDMPWFDYYFVLDVDVTSTETFSVNNFLTNFIYPPSSWAAMTASQTDWYYDAWALRSWPTITYDFWEQARQASFFSISWQWAIKRSVVMHNKPIPRNHPLIEVQSAFGGAAIYAAQYLTKECVYNGWMDHGWWFSREQCEHVSFNQCVRRNAGGGKFFINPQFQNV</sequence>
<dbReference type="InterPro" id="IPR029044">
    <property type="entry name" value="Nucleotide-diphossugar_trans"/>
</dbReference>
<comment type="caution">
    <text evidence="2">The sequence shown here is derived from an EMBL/GenBank/DDBJ whole genome shotgun (WGS) entry which is preliminary data.</text>
</comment>
<dbReference type="EMBL" id="CAJNRG010002176">
    <property type="protein sequence ID" value="CAF2044134.1"/>
    <property type="molecule type" value="Genomic_DNA"/>
</dbReference>
<dbReference type="SUPFAM" id="SSF53448">
    <property type="entry name" value="Nucleotide-diphospho-sugar transferases"/>
    <property type="match status" value="1"/>
</dbReference>
<evidence type="ECO:0000313" key="2">
    <source>
        <dbReference type="EMBL" id="CAF1579724.1"/>
    </source>
</evidence>
<dbReference type="EMBL" id="CAJOBF010001467">
    <property type="protein sequence ID" value="CAF3953868.1"/>
    <property type="molecule type" value="Genomic_DNA"/>
</dbReference>
<reference evidence="2" key="1">
    <citation type="submission" date="2021-02" db="EMBL/GenBank/DDBJ databases">
        <authorList>
            <person name="Nowell W R."/>
        </authorList>
    </citation>
    <scope>NUCLEOTIDE SEQUENCE</scope>
</reference>
<dbReference type="Proteomes" id="UP000663855">
    <property type="component" value="Unassembled WGS sequence"/>
</dbReference>
<evidence type="ECO:0000313" key="5">
    <source>
        <dbReference type="Proteomes" id="UP000663855"/>
    </source>
</evidence>
<evidence type="ECO:0000313" key="4">
    <source>
        <dbReference type="EMBL" id="CAF3953868.1"/>
    </source>
</evidence>
<dbReference type="Proteomes" id="UP000663842">
    <property type="component" value="Unassembled WGS sequence"/>
</dbReference>
<evidence type="ECO:0000313" key="3">
    <source>
        <dbReference type="EMBL" id="CAF2044134.1"/>
    </source>
</evidence>
<gene>
    <name evidence="2" type="ORF">CJN711_LOCUS32843</name>
    <name evidence="1" type="ORF">KQP761_LOCUS11107</name>
    <name evidence="4" type="ORF">UXM345_LOCUS13499</name>
    <name evidence="3" type="ORF">XDN619_LOCUS7284</name>
</gene>
<accession>A0A815Z7I7</accession>
<protein>
    <submittedName>
        <fullName evidence="2">Uncharacterized protein</fullName>
    </submittedName>
</protein>
<evidence type="ECO:0000313" key="1">
    <source>
        <dbReference type="EMBL" id="CAF1432413.1"/>
    </source>
</evidence>
<proteinExistence type="predicted"/>
<dbReference type="EMBL" id="CAJNOV010015794">
    <property type="protein sequence ID" value="CAF1579724.1"/>
    <property type="molecule type" value="Genomic_DNA"/>
</dbReference>
<organism evidence="2 5">
    <name type="scientific">Rotaria magnacalcarata</name>
    <dbReference type="NCBI Taxonomy" id="392030"/>
    <lineage>
        <taxon>Eukaryota</taxon>
        <taxon>Metazoa</taxon>
        <taxon>Spiralia</taxon>
        <taxon>Gnathifera</taxon>
        <taxon>Rotifera</taxon>
        <taxon>Eurotatoria</taxon>
        <taxon>Bdelloidea</taxon>
        <taxon>Philodinida</taxon>
        <taxon>Philodinidae</taxon>
        <taxon>Rotaria</taxon>
    </lineage>
</organism>
<dbReference type="Proteomes" id="UP000663834">
    <property type="component" value="Unassembled WGS sequence"/>
</dbReference>
<name>A0A815Z7I7_9BILA</name>
<dbReference type="EMBL" id="CAJNOW010004866">
    <property type="protein sequence ID" value="CAF1432413.1"/>
    <property type="molecule type" value="Genomic_DNA"/>
</dbReference>
<dbReference type="AlphaFoldDB" id="A0A815Z7I7"/>
<dbReference type="OrthoDB" id="9989382at2759"/>